<comment type="caution">
    <text evidence="2">The sequence shown here is derived from an EMBL/GenBank/DDBJ whole genome shotgun (WGS) entry which is preliminary data.</text>
</comment>
<name>A0A7V8JU49_9BURK</name>
<dbReference type="CDD" id="cd03024">
    <property type="entry name" value="DsbA_FrnE"/>
    <property type="match status" value="1"/>
</dbReference>
<proteinExistence type="predicted"/>
<dbReference type="Pfam" id="PF01323">
    <property type="entry name" value="DSBA"/>
    <property type="match status" value="1"/>
</dbReference>
<dbReference type="AlphaFoldDB" id="A0A7V8JU49"/>
<dbReference type="InterPro" id="IPR036249">
    <property type="entry name" value="Thioredoxin-like_sf"/>
</dbReference>
<evidence type="ECO:0000313" key="2">
    <source>
        <dbReference type="EMBL" id="KAF1042869.1"/>
    </source>
</evidence>
<protein>
    <recommendedName>
        <fullName evidence="1">DSBA-like thioredoxin domain-containing protein</fullName>
    </recommendedName>
</protein>
<dbReference type="PANTHER" id="PTHR13887">
    <property type="entry name" value="GLUTATHIONE S-TRANSFERASE KAPPA"/>
    <property type="match status" value="1"/>
</dbReference>
<dbReference type="Proteomes" id="UP000462435">
    <property type="component" value="Unassembled WGS sequence"/>
</dbReference>
<dbReference type="InterPro" id="IPR001853">
    <property type="entry name" value="DSBA-like_thioredoxin_dom"/>
</dbReference>
<organism evidence="2 3">
    <name type="scientific">Herbaspirillum frisingense</name>
    <dbReference type="NCBI Taxonomy" id="92645"/>
    <lineage>
        <taxon>Bacteria</taxon>
        <taxon>Pseudomonadati</taxon>
        <taxon>Pseudomonadota</taxon>
        <taxon>Betaproteobacteria</taxon>
        <taxon>Burkholderiales</taxon>
        <taxon>Oxalobacteraceae</taxon>
        <taxon>Herbaspirillum</taxon>
    </lineage>
</organism>
<evidence type="ECO:0000313" key="3">
    <source>
        <dbReference type="Proteomes" id="UP000462435"/>
    </source>
</evidence>
<dbReference type="GO" id="GO:0016491">
    <property type="term" value="F:oxidoreductase activity"/>
    <property type="evidence" value="ECO:0007669"/>
    <property type="project" value="InterPro"/>
</dbReference>
<dbReference type="PANTHER" id="PTHR13887:SF41">
    <property type="entry name" value="THIOREDOXIN SUPERFAMILY PROTEIN"/>
    <property type="match status" value="1"/>
</dbReference>
<evidence type="ECO:0000259" key="1">
    <source>
        <dbReference type="Pfam" id="PF01323"/>
    </source>
</evidence>
<reference evidence="3" key="1">
    <citation type="journal article" date="2020" name="MBio">
        <title>Horizontal gene transfer to a defensive symbiont with a reduced genome amongst a multipartite beetle microbiome.</title>
        <authorList>
            <person name="Waterworth S.C."/>
            <person name="Florez L.V."/>
            <person name="Rees E.R."/>
            <person name="Hertweck C."/>
            <person name="Kaltenpoth M."/>
            <person name="Kwan J.C."/>
        </authorList>
    </citation>
    <scope>NUCLEOTIDE SEQUENCE [LARGE SCALE GENOMIC DNA]</scope>
</reference>
<dbReference type="EMBL" id="WNDX01000072">
    <property type="protein sequence ID" value="KAF1042869.1"/>
    <property type="molecule type" value="Genomic_DNA"/>
</dbReference>
<gene>
    <name evidence="2" type="ORF">GAK35_02490</name>
</gene>
<accession>A0A7V8JU49</accession>
<dbReference type="Gene3D" id="3.40.30.10">
    <property type="entry name" value="Glutaredoxin"/>
    <property type="match status" value="1"/>
</dbReference>
<feature type="domain" description="DSBA-like thioredoxin" evidence="1">
    <location>
        <begin position="7"/>
        <end position="208"/>
    </location>
</feature>
<dbReference type="SUPFAM" id="SSF52833">
    <property type="entry name" value="Thioredoxin-like"/>
    <property type="match status" value="1"/>
</dbReference>
<sequence>MNNTLKIDFVSDIVCPWCAIGLAGLNTALERIGAEAQVDLSFHPFELNPDMPAAGQSQLEHITEKYRISADQARANREQIRARAATVGFTMNRGDDSLVYNTFDGHRLIAWAQEKGRQPEVKAALLKAYFTDGQNIADRKVLADVAAGVGLDRAEASEVLASDRFVQEVREEEALWVQRGINSVPAVVVNERYLISGGQPPEVFEQQLRTILSGQVRD</sequence>